<dbReference type="RefSeq" id="WP_118097699.1">
    <property type="nucleotide sequence ID" value="NZ_CAUFGO010000025.1"/>
</dbReference>
<reference evidence="1 2" key="1">
    <citation type="submission" date="2018-08" db="EMBL/GenBank/DDBJ databases">
        <title>A genome reference for cultivated species of the human gut microbiota.</title>
        <authorList>
            <person name="Zou Y."/>
            <person name="Xue W."/>
            <person name="Luo G."/>
        </authorList>
    </citation>
    <scope>NUCLEOTIDE SEQUENCE [LARGE SCALE GENOMIC DNA]</scope>
    <source>
        <strain evidence="1 2">AF22-12AC</strain>
    </source>
</reference>
<proteinExistence type="predicted"/>
<comment type="caution">
    <text evidence="1">The sequence shown here is derived from an EMBL/GenBank/DDBJ whole genome shotgun (WGS) entry which is preliminary data.</text>
</comment>
<gene>
    <name evidence="1" type="ORF">DWX93_11155</name>
</gene>
<dbReference type="EMBL" id="QRVL01000009">
    <property type="protein sequence ID" value="RGS39496.1"/>
    <property type="molecule type" value="Genomic_DNA"/>
</dbReference>
<accession>A0A395V5K6</accession>
<evidence type="ECO:0000313" key="1">
    <source>
        <dbReference type="EMBL" id="RGS39496.1"/>
    </source>
</evidence>
<evidence type="ECO:0000313" key="2">
    <source>
        <dbReference type="Proteomes" id="UP000266172"/>
    </source>
</evidence>
<organism evidence="1 2">
    <name type="scientific">Roseburia hominis</name>
    <dbReference type="NCBI Taxonomy" id="301301"/>
    <lineage>
        <taxon>Bacteria</taxon>
        <taxon>Bacillati</taxon>
        <taxon>Bacillota</taxon>
        <taxon>Clostridia</taxon>
        <taxon>Lachnospirales</taxon>
        <taxon>Lachnospiraceae</taxon>
        <taxon>Roseburia</taxon>
    </lineage>
</organism>
<sequence>MIFLGLFIFFVCMFAYLRHKSTAAEEAAAESFWNRENEANHTRRKDISGLPYITIPLADFPMGIYDNPELKKYEETLQSLAGQKILNLSGKTNTDLKLEYGVANLETLSACDENYTTLCRTIYEYAECLKKLGHDEEAVRILECGIACGSDHSGNYRMLADYYLKARDSAALDRLLASARALESPRQSAIVAMLEEKVNA</sequence>
<dbReference type="AlphaFoldDB" id="A0A395V5K6"/>
<name>A0A395V5K6_9FIRM</name>
<dbReference type="Proteomes" id="UP000266172">
    <property type="component" value="Unassembled WGS sequence"/>
</dbReference>
<protein>
    <submittedName>
        <fullName evidence="1">Uncharacterized protein</fullName>
    </submittedName>
</protein>